<reference evidence="1 2" key="1">
    <citation type="submission" date="2015-06" db="EMBL/GenBank/DDBJ databases">
        <title>Draft genome sequence of an Alphaproteobacteria species associated to the Mediterranean sponge Oscarella lobularis.</title>
        <authorList>
            <person name="Jourda C."/>
            <person name="Santini S."/>
            <person name="Claverie J.-M."/>
        </authorList>
    </citation>
    <scope>NUCLEOTIDE SEQUENCE [LARGE SCALE GENOMIC DNA]</scope>
    <source>
        <strain evidence="1">IGS</strain>
    </source>
</reference>
<gene>
    <name evidence="1" type="ORF">AIOL_002177</name>
</gene>
<dbReference type="Proteomes" id="UP000037178">
    <property type="component" value="Unassembled WGS sequence"/>
</dbReference>
<proteinExistence type="predicted"/>
<protein>
    <submittedName>
        <fullName evidence="1">Uncharacterized protein</fullName>
    </submittedName>
</protein>
<dbReference type="EMBL" id="LFTY01000002">
    <property type="protein sequence ID" value="KMW57216.1"/>
    <property type="molecule type" value="Genomic_DNA"/>
</dbReference>
<comment type="caution">
    <text evidence="1">The sequence shown here is derived from an EMBL/GenBank/DDBJ whole genome shotgun (WGS) entry which is preliminary data.</text>
</comment>
<evidence type="ECO:0000313" key="2">
    <source>
        <dbReference type="Proteomes" id="UP000037178"/>
    </source>
</evidence>
<organism evidence="1 2">
    <name type="scientific">Candidatus Rhodobacter oscarellae</name>
    <dbReference type="NCBI Taxonomy" id="1675527"/>
    <lineage>
        <taxon>Bacteria</taxon>
        <taxon>Pseudomonadati</taxon>
        <taxon>Pseudomonadota</taxon>
        <taxon>Alphaproteobacteria</taxon>
        <taxon>Rhodobacterales</taxon>
        <taxon>Rhodobacter group</taxon>
        <taxon>Rhodobacter</taxon>
    </lineage>
</organism>
<dbReference type="AlphaFoldDB" id="A0A0J9E2Y6"/>
<sequence length="125" mass="13391">MFWVPLTLASAAGPASAERVYCEMVPPCAGAVCAAEAVPLRFEIDHNQFAPPVDAKEPPRNKVTLVALGDQQFRAEPIVMEDGTLGFWAHVAGVDHLMTMRPDGLGTYATTGDMLFLTGRCEVTG</sequence>
<dbReference type="STRING" id="1675527.AIOL_002177"/>
<keyword evidence="2" id="KW-1185">Reference proteome</keyword>
<dbReference type="PATRIC" id="fig|1675527.3.peg.2293"/>
<evidence type="ECO:0000313" key="1">
    <source>
        <dbReference type="EMBL" id="KMW57216.1"/>
    </source>
</evidence>
<accession>A0A0J9E2Y6</accession>
<name>A0A0J9E2Y6_9RHOB</name>